<feature type="compositionally biased region" description="Basic residues" evidence="1">
    <location>
        <begin position="1"/>
        <end position="40"/>
    </location>
</feature>
<dbReference type="AlphaFoldDB" id="A0A372ZMS6"/>
<keyword evidence="3" id="KW-1185">Reference proteome</keyword>
<protein>
    <submittedName>
        <fullName evidence="2">Uncharacterized protein</fullName>
    </submittedName>
</protein>
<feature type="region of interest" description="Disordered" evidence="1">
    <location>
        <begin position="1"/>
        <end position="86"/>
    </location>
</feature>
<sequence>MRRPRGWAGRRRPTRRPRRRGRPRASRTGTRRRGGRRPRRAPAGGRAAWAAEPSGSSEPGGCRPPPWRGRTRRSGSDRCARRRSPR</sequence>
<reference evidence="2 3" key="1">
    <citation type="submission" date="2018-08" db="EMBL/GenBank/DDBJ databases">
        <title>Diversity &amp; Physiological Properties of Lignin-Decomposing Actinobacteria from Soil.</title>
        <authorList>
            <person name="Roh S.G."/>
            <person name="Kim S.B."/>
        </authorList>
    </citation>
    <scope>NUCLEOTIDE SEQUENCE [LARGE SCALE GENOMIC DNA]</scope>
    <source>
        <strain evidence="2 3">MMS17-GH009</strain>
    </source>
</reference>
<feature type="compositionally biased region" description="Low complexity" evidence="1">
    <location>
        <begin position="41"/>
        <end position="51"/>
    </location>
</feature>
<proteinExistence type="predicted"/>
<evidence type="ECO:0000313" key="3">
    <source>
        <dbReference type="Proteomes" id="UP000263377"/>
    </source>
</evidence>
<organism evidence="2 3">
    <name type="scientific">Kitasatospora xanthocidica</name>
    <dbReference type="NCBI Taxonomy" id="83382"/>
    <lineage>
        <taxon>Bacteria</taxon>
        <taxon>Bacillati</taxon>
        <taxon>Actinomycetota</taxon>
        <taxon>Actinomycetes</taxon>
        <taxon>Kitasatosporales</taxon>
        <taxon>Streptomycetaceae</taxon>
        <taxon>Kitasatospora</taxon>
    </lineage>
</organism>
<evidence type="ECO:0000313" key="2">
    <source>
        <dbReference type="EMBL" id="RGD57021.1"/>
    </source>
</evidence>
<comment type="caution">
    <text evidence="2">The sequence shown here is derived from an EMBL/GenBank/DDBJ whole genome shotgun (WGS) entry which is preliminary data.</text>
</comment>
<name>A0A372ZMS6_9ACTN</name>
<dbReference type="EMBL" id="QVIG01000001">
    <property type="protein sequence ID" value="RGD57021.1"/>
    <property type="molecule type" value="Genomic_DNA"/>
</dbReference>
<evidence type="ECO:0000256" key="1">
    <source>
        <dbReference type="SAM" id="MobiDB-lite"/>
    </source>
</evidence>
<dbReference type="Proteomes" id="UP000263377">
    <property type="component" value="Unassembled WGS sequence"/>
</dbReference>
<gene>
    <name evidence="2" type="ORF">DR950_03730</name>
</gene>
<accession>A0A372ZMS6</accession>